<feature type="domain" description="SHSP" evidence="4">
    <location>
        <begin position="109"/>
        <end position="230"/>
    </location>
</feature>
<dbReference type="InterPro" id="IPR031107">
    <property type="entry name" value="Small_HSP"/>
</dbReference>
<dbReference type="CDD" id="cd06464">
    <property type="entry name" value="ACD_sHsps-like"/>
    <property type="match status" value="1"/>
</dbReference>
<feature type="compositionally biased region" description="Basic and acidic residues" evidence="3">
    <location>
        <begin position="91"/>
        <end position="105"/>
    </location>
</feature>
<evidence type="ECO:0000313" key="5">
    <source>
        <dbReference type="EMBL" id="PIV65311.1"/>
    </source>
</evidence>
<protein>
    <recommendedName>
        <fullName evidence="4">SHSP domain-containing protein</fullName>
    </recommendedName>
</protein>
<dbReference type="SUPFAM" id="SSF49764">
    <property type="entry name" value="HSP20-like chaperones"/>
    <property type="match status" value="1"/>
</dbReference>
<feature type="compositionally biased region" description="Polar residues" evidence="3">
    <location>
        <begin position="77"/>
        <end position="89"/>
    </location>
</feature>
<feature type="region of interest" description="Disordered" evidence="3">
    <location>
        <begin position="71"/>
        <end position="105"/>
    </location>
</feature>
<evidence type="ECO:0000313" key="6">
    <source>
        <dbReference type="Proteomes" id="UP000230766"/>
    </source>
</evidence>
<dbReference type="InterPro" id="IPR002068">
    <property type="entry name" value="A-crystallin/Hsp20_dom"/>
</dbReference>
<accession>A0A2M7ECA2</accession>
<feature type="compositionally biased region" description="Basic residues" evidence="3">
    <location>
        <begin position="35"/>
        <end position="46"/>
    </location>
</feature>
<evidence type="ECO:0000259" key="4">
    <source>
        <dbReference type="PROSITE" id="PS01031"/>
    </source>
</evidence>
<sequence>MVNSFFEKLKKGMGIEGPAEAGVEEEIKKNAPKPAKVKKPQKGRQIKKLDATLPPPFKAEPIEKEVEEVEEFDETSSHLTPRSILSNSAIEEPKVEKEKPAKVPQKEKWFETEGELAADVYQTENDLVIQSAIAGVKPEDLEILMEGDVITIKGNREKPEDYNPPATLPKGPSERAYFTQECYWGPFSRKVILPVEIDPNRIEATMKEGILTIRLPKIEREKKRKIEVQT</sequence>
<comment type="caution">
    <text evidence="5">The sequence shown here is derived from an EMBL/GenBank/DDBJ whole genome shotgun (WGS) entry which is preliminary data.</text>
</comment>
<dbReference type="EMBL" id="PETJ01000006">
    <property type="protein sequence ID" value="PIV65311.1"/>
    <property type="molecule type" value="Genomic_DNA"/>
</dbReference>
<proteinExistence type="inferred from homology"/>
<evidence type="ECO:0000256" key="1">
    <source>
        <dbReference type="PROSITE-ProRule" id="PRU00285"/>
    </source>
</evidence>
<comment type="similarity">
    <text evidence="1 2">Belongs to the small heat shock protein (HSP20) family.</text>
</comment>
<evidence type="ECO:0000256" key="3">
    <source>
        <dbReference type="SAM" id="MobiDB-lite"/>
    </source>
</evidence>
<evidence type="ECO:0000256" key="2">
    <source>
        <dbReference type="RuleBase" id="RU003616"/>
    </source>
</evidence>
<dbReference type="Proteomes" id="UP000230766">
    <property type="component" value="Unassembled WGS sequence"/>
</dbReference>
<dbReference type="Gene3D" id="2.60.40.790">
    <property type="match status" value="1"/>
</dbReference>
<dbReference type="AlphaFoldDB" id="A0A2M7ECA2"/>
<dbReference type="PROSITE" id="PS01031">
    <property type="entry name" value="SHSP"/>
    <property type="match status" value="1"/>
</dbReference>
<organism evidence="5 6">
    <name type="scientific">Candidatus Nealsonbacteria bacterium CG01_land_8_20_14_3_00_12</name>
    <dbReference type="NCBI Taxonomy" id="1974697"/>
    <lineage>
        <taxon>Bacteria</taxon>
        <taxon>Candidatus Nealsoniibacteriota</taxon>
    </lineage>
</organism>
<dbReference type="Pfam" id="PF00011">
    <property type="entry name" value="HSP20"/>
    <property type="match status" value="1"/>
</dbReference>
<dbReference type="InterPro" id="IPR008978">
    <property type="entry name" value="HSP20-like_chaperone"/>
</dbReference>
<feature type="region of interest" description="Disordered" evidence="3">
    <location>
        <begin position="1"/>
        <end position="59"/>
    </location>
</feature>
<gene>
    <name evidence="5" type="ORF">COS09_00180</name>
</gene>
<reference evidence="6" key="1">
    <citation type="submission" date="2017-09" db="EMBL/GenBank/DDBJ databases">
        <title>Depth-based differentiation of microbial function through sediment-hosted aquifers and enrichment of novel symbionts in the deep terrestrial subsurface.</title>
        <authorList>
            <person name="Probst A.J."/>
            <person name="Ladd B."/>
            <person name="Jarett J.K."/>
            <person name="Geller-Mcgrath D.E."/>
            <person name="Sieber C.M.K."/>
            <person name="Emerson J.B."/>
            <person name="Anantharaman K."/>
            <person name="Thomas B.C."/>
            <person name="Malmstrom R."/>
            <person name="Stieglmeier M."/>
            <person name="Klingl A."/>
            <person name="Woyke T."/>
            <person name="Ryan C.M."/>
            <person name="Banfield J.F."/>
        </authorList>
    </citation>
    <scope>NUCLEOTIDE SEQUENCE [LARGE SCALE GENOMIC DNA]</scope>
</reference>
<name>A0A2M7ECA2_9BACT</name>
<dbReference type="PANTHER" id="PTHR11527">
    <property type="entry name" value="HEAT-SHOCK PROTEIN 20 FAMILY MEMBER"/>
    <property type="match status" value="1"/>
</dbReference>